<keyword evidence="14" id="KW-1185">Reference proteome</keyword>
<evidence type="ECO:0000256" key="10">
    <source>
        <dbReference type="ARBA" id="ARBA00023157"/>
    </source>
</evidence>
<evidence type="ECO:0000313" key="14">
    <source>
        <dbReference type="Proteomes" id="UP001355056"/>
    </source>
</evidence>
<evidence type="ECO:0000256" key="6">
    <source>
        <dbReference type="ARBA" id="ARBA00023002"/>
    </source>
</evidence>
<reference evidence="13 14" key="1">
    <citation type="journal article" date="2016" name="Int. J. Syst. Evol. Microbiol.">
        <title>Lysobacter erysipheiresistens sp. nov., an antagonist of powdery mildew, isolated from tobacco-cultivated soil.</title>
        <authorList>
            <person name="Xie B."/>
            <person name="Li T."/>
            <person name="Lin X."/>
            <person name="Wang C.J."/>
            <person name="Chen Y.J."/>
            <person name="Liu W.J."/>
            <person name="Zhao Z.W."/>
        </authorList>
    </citation>
    <scope>NUCLEOTIDE SEQUENCE [LARGE SCALE GENOMIC DNA]</scope>
    <source>
        <strain evidence="13 14">RS-LYSO-3</strain>
    </source>
</reference>
<dbReference type="InterPro" id="IPR003780">
    <property type="entry name" value="COX15/CtaA_fam"/>
</dbReference>
<evidence type="ECO:0000256" key="2">
    <source>
        <dbReference type="ARBA" id="ARBA00022475"/>
    </source>
</evidence>
<sequence length="400" mass="42899">MSDSPQPTPARPSIRPARHFHRLAWLAVALALGVIVFGAFVRLSDAGLSCPDWPTCYGRAAWPTAAGQVDDHAATAIRAVDPSKAWREQFHRMIAGALGVLVLAMALLAARRRRYGIAQVIVAAALVAIAIPLYMQTHYVAASLLAFAGEAILLLAALRWSNLDLARVAAITLAVIVFQALLGMWTVTWLLKPIVVMAHLLGGLLTFSLLLWMAWRATNSPIRLAEAAGLHRLLVIGLVLLGVQIALGGWTSANYAALACGAGGWLGDSTHWLDFPKCVGQWWPPADFREGFVLWRGIGVDYEGGVLDGESRIAIQMAHRMMAMVVLVYLLGLAGRLMRLPGMRGWATLLGVLVLAQVGLGIANVKLALPLSTAVLHNAGAVLLLFVLISLLARLRAPEA</sequence>
<dbReference type="PANTHER" id="PTHR35457:SF1">
    <property type="entry name" value="HEME A SYNTHASE"/>
    <property type="match status" value="1"/>
</dbReference>
<evidence type="ECO:0000256" key="3">
    <source>
        <dbReference type="ARBA" id="ARBA00022692"/>
    </source>
</evidence>
<feature type="transmembrane region" description="Helical" evidence="12">
    <location>
        <begin position="227"/>
        <end position="247"/>
    </location>
</feature>
<dbReference type="RefSeq" id="WP_332617261.1">
    <property type="nucleotide sequence ID" value="NZ_JAXGFP010000005.1"/>
</dbReference>
<feature type="transmembrane region" description="Helical" evidence="12">
    <location>
        <begin position="313"/>
        <end position="334"/>
    </location>
</feature>
<keyword evidence="5 12" id="KW-1133">Transmembrane helix</keyword>
<feature type="transmembrane region" description="Helical" evidence="12">
    <location>
        <begin position="140"/>
        <end position="158"/>
    </location>
</feature>
<proteinExistence type="predicted"/>
<feature type="transmembrane region" description="Helical" evidence="12">
    <location>
        <begin position="90"/>
        <end position="110"/>
    </location>
</feature>
<feature type="transmembrane region" description="Helical" evidence="12">
    <location>
        <begin position="375"/>
        <end position="395"/>
    </location>
</feature>
<protein>
    <submittedName>
        <fullName evidence="13">COX15/CtaA family protein</fullName>
    </submittedName>
</protein>
<comment type="subcellular location">
    <subcellularLocation>
        <location evidence="1">Membrane</location>
        <topology evidence="1">Multi-pass membrane protein</topology>
    </subcellularLocation>
</comment>
<gene>
    <name evidence="13" type="ORF">SNE34_11365</name>
</gene>
<keyword evidence="4" id="KW-0479">Metal-binding</keyword>
<feature type="transmembrane region" description="Helical" evidence="12">
    <location>
        <begin position="346"/>
        <end position="369"/>
    </location>
</feature>
<keyword evidence="3 12" id="KW-0812">Transmembrane</keyword>
<evidence type="ECO:0000313" key="13">
    <source>
        <dbReference type="EMBL" id="MEG3184607.1"/>
    </source>
</evidence>
<evidence type="ECO:0000256" key="7">
    <source>
        <dbReference type="ARBA" id="ARBA00023004"/>
    </source>
</evidence>
<organism evidence="13 14">
    <name type="scientific">Novilysobacter erysipheiresistens</name>
    <dbReference type="NCBI Taxonomy" id="1749332"/>
    <lineage>
        <taxon>Bacteria</taxon>
        <taxon>Pseudomonadati</taxon>
        <taxon>Pseudomonadota</taxon>
        <taxon>Gammaproteobacteria</taxon>
        <taxon>Lysobacterales</taxon>
        <taxon>Lysobacteraceae</taxon>
        <taxon>Novilysobacter</taxon>
    </lineage>
</organism>
<dbReference type="InterPro" id="IPR050450">
    <property type="entry name" value="COX15/CtaA_HemeA_synthase"/>
</dbReference>
<feature type="transmembrane region" description="Helical" evidence="12">
    <location>
        <begin position="23"/>
        <end position="43"/>
    </location>
</feature>
<feature type="transmembrane region" description="Helical" evidence="12">
    <location>
        <begin position="194"/>
        <end position="215"/>
    </location>
</feature>
<dbReference type="PANTHER" id="PTHR35457">
    <property type="entry name" value="HEME A SYNTHASE"/>
    <property type="match status" value="1"/>
</dbReference>
<evidence type="ECO:0000256" key="4">
    <source>
        <dbReference type="ARBA" id="ARBA00022723"/>
    </source>
</evidence>
<evidence type="ECO:0000256" key="12">
    <source>
        <dbReference type="SAM" id="Phobius"/>
    </source>
</evidence>
<keyword evidence="6" id="KW-0560">Oxidoreductase</keyword>
<evidence type="ECO:0000256" key="5">
    <source>
        <dbReference type="ARBA" id="ARBA00022989"/>
    </source>
</evidence>
<name>A0ABU7Z058_9GAMM</name>
<evidence type="ECO:0000256" key="9">
    <source>
        <dbReference type="ARBA" id="ARBA00023136"/>
    </source>
</evidence>
<keyword evidence="8" id="KW-0350">Heme biosynthesis</keyword>
<comment type="caution">
    <text evidence="13">The sequence shown here is derived from an EMBL/GenBank/DDBJ whole genome shotgun (WGS) entry which is preliminary data.</text>
</comment>
<evidence type="ECO:0000256" key="11">
    <source>
        <dbReference type="ARBA" id="ARBA00023444"/>
    </source>
</evidence>
<dbReference type="EMBL" id="JAXGFP010000005">
    <property type="protein sequence ID" value="MEG3184607.1"/>
    <property type="molecule type" value="Genomic_DNA"/>
</dbReference>
<keyword evidence="9 12" id="KW-0472">Membrane</keyword>
<comment type="pathway">
    <text evidence="11">Porphyrin-containing compound metabolism.</text>
</comment>
<dbReference type="Pfam" id="PF02628">
    <property type="entry name" value="COX15-CtaA"/>
    <property type="match status" value="1"/>
</dbReference>
<keyword evidence="10" id="KW-1015">Disulfide bond</keyword>
<accession>A0ABU7Z058</accession>
<keyword evidence="7" id="KW-0408">Iron</keyword>
<evidence type="ECO:0000256" key="1">
    <source>
        <dbReference type="ARBA" id="ARBA00004141"/>
    </source>
</evidence>
<feature type="transmembrane region" description="Helical" evidence="12">
    <location>
        <begin position="117"/>
        <end position="134"/>
    </location>
</feature>
<keyword evidence="2" id="KW-1003">Cell membrane</keyword>
<dbReference type="Proteomes" id="UP001355056">
    <property type="component" value="Unassembled WGS sequence"/>
</dbReference>
<evidence type="ECO:0000256" key="8">
    <source>
        <dbReference type="ARBA" id="ARBA00023133"/>
    </source>
</evidence>
<feature type="transmembrane region" description="Helical" evidence="12">
    <location>
        <begin position="165"/>
        <end position="188"/>
    </location>
</feature>